<dbReference type="GO" id="GO:0000445">
    <property type="term" value="C:THO complex part of transcription export complex"/>
    <property type="evidence" value="ECO:0007669"/>
    <property type="project" value="InterPro"/>
</dbReference>
<organism evidence="5 6">
    <name type="scientific">Steinernema hermaphroditum</name>
    <dbReference type="NCBI Taxonomy" id="289476"/>
    <lineage>
        <taxon>Eukaryota</taxon>
        <taxon>Metazoa</taxon>
        <taxon>Ecdysozoa</taxon>
        <taxon>Nematoda</taxon>
        <taxon>Chromadorea</taxon>
        <taxon>Rhabditida</taxon>
        <taxon>Tylenchina</taxon>
        <taxon>Panagrolaimomorpha</taxon>
        <taxon>Strongyloidoidea</taxon>
        <taxon>Steinernematidae</taxon>
        <taxon>Steinernema</taxon>
    </lineage>
</organism>
<evidence type="ECO:0000256" key="4">
    <source>
        <dbReference type="SAM" id="MobiDB-lite"/>
    </source>
</evidence>
<gene>
    <name evidence="5" type="ORF">QR680_004775</name>
</gene>
<proteinExistence type="predicted"/>
<dbReference type="GO" id="GO:0006397">
    <property type="term" value="P:mRNA processing"/>
    <property type="evidence" value="ECO:0007669"/>
    <property type="project" value="InterPro"/>
</dbReference>
<evidence type="ECO:0000313" key="5">
    <source>
        <dbReference type="EMBL" id="KAK0409815.1"/>
    </source>
</evidence>
<keyword evidence="6" id="KW-1185">Reference proteome</keyword>
<dbReference type="EMBL" id="JAUCMV010000003">
    <property type="protein sequence ID" value="KAK0409815.1"/>
    <property type="molecule type" value="Genomic_DNA"/>
</dbReference>
<evidence type="ECO:0008006" key="7">
    <source>
        <dbReference type="Google" id="ProtNLM"/>
    </source>
</evidence>
<feature type="coiled-coil region" evidence="3">
    <location>
        <begin position="73"/>
        <end position="107"/>
    </location>
</feature>
<dbReference type="InterPro" id="IPR008501">
    <property type="entry name" value="THOC7/Mft1"/>
</dbReference>
<name>A0AA39HQV0_9BILA</name>
<sequence>MIRQFEQFLKRKVVADGNGMGDGRKFALLLVQIQEFCCQPTEDRYEQIVATVADIDFTMIRSVAAEKVALQEKVDFQKRVQEIQHEKEALEQKRHSAEVQLERAETAVLRNKECKKLVKTINAFPKRSKTEKKIAVVEEELQGLYGVQQKRAKQLEDARNHVEVVKNIFARFDTFEDDVNGIGRKRQSHRDSEEEPKEKRRHKSRDSKEDRHGRRNHRRSSHRRSYRRESSRHYR</sequence>
<dbReference type="Proteomes" id="UP001175271">
    <property type="component" value="Unassembled WGS sequence"/>
</dbReference>
<protein>
    <recommendedName>
        <fullName evidence="7">THO complex subunit 7 homolog</fullName>
    </recommendedName>
</protein>
<comment type="subcellular location">
    <subcellularLocation>
        <location evidence="1">Nucleus</location>
    </subcellularLocation>
</comment>
<feature type="compositionally biased region" description="Basic and acidic residues" evidence="4">
    <location>
        <begin position="189"/>
        <end position="198"/>
    </location>
</feature>
<reference evidence="5" key="1">
    <citation type="submission" date="2023-06" db="EMBL/GenBank/DDBJ databases">
        <title>Genomic analysis of the entomopathogenic nematode Steinernema hermaphroditum.</title>
        <authorList>
            <person name="Schwarz E.M."/>
            <person name="Heppert J.K."/>
            <person name="Baniya A."/>
            <person name="Schwartz H.T."/>
            <person name="Tan C.-H."/>
            <person name="Antoshechkin I."/>
            <person name="Sternberg P.W."/>
            <person name="Goodrich-Blair H."/>
            <person name="Dillman A.R."/>
        </authorList>
    </citation>
    <scope>NUCLEOTIDE SEQUENCE</scope>
    <source>
        <strain evidence="5">PS9179</strain>
        <tissue evidence="5">Whole animal</tissue>
    </source>
</reference>
<dbReference type="AlphaFoldDB" id="A0AA39HQV0"/>
<accession>A0AA39HQV0</accession>
<evidence type="ECO:0000256" key="2">
    <source>
        <dbReference type="ARBA" id="ARBA00023242"/>
    </source>
</evidence>
<evidence type="ECO:0000256" key="3">
    <source>
        <dbReference type="SAM" id="Coils"/>
    </source>
</evidence>
<comment type="caution">
    <text evidence="5">The sequence shown here is derived from an EMBL/GenBank/DDBJ whole genome shotgun (WGS) entry which is preliminary data.</text>
</comment>
<evidence type="ECO:0000256" key="1">
    <source>
        <dbReference type="ARBA" id="ARBA00004123"/>
    </source>
</evidence>
<evidence type="ECO:0000313" key="6">
    <source>
        <dbReference type="Proteomes" id="UP001175271"/>
    </source>
</evidence>
<keyword evidence="2" id="KW-0539">Nucleus</keyword>
<dbReference type="Pfam" id="PF05615">
    <property type="entry name" value="THOC7"/>
    <property type="match status" value="1"/>
</dbReference>
<keyword evidence="3" id="KW-0175">Coiled coil</keyword>
<feature type="region of interest" description="Disordered" evidence="4">
    <location>
        <begin position="180"/>
        <end position="235"/>
    </location>
</feature>
<feature type="compositionally biased region" description="Basic residues" evidence="4">
    <location>
        <begin position="213"/>
        <end position="226"/>
    </location>
</feature>